<comment type="caution">
    <text evidence="2">The sequence shown here is derived from an EMBL/GenBank/DDBJ whole genome shotgun (WGS) entry which is preliminary data.</text>
</comment>
<feature type="compositionally biased region" description="Low complexity" evidence="1">
    <location>
        <begin position="60"/>
        <end position="74"/>
    </location>
</feature>
<reference evidence="2 3" key="1">
    <citation type="journal article" date="2019" name="Int. J. Syst. Evol. Microbiol.">
        <title>The Global Catalogue of Microorganisms (GCM) 10K type strain sequencing project: providing services to taxonomists for standard genome sequencing and annotation.</title>
        <authorList>
            <consortium name="The Broad Institute Genomics Platform"/>
            <consortium name="The Broad Institute Genome Sequencing Center for Infectious Disease"/>
            <person name="Wu L."/>
            <person name="Ma J."/>
        </authorList>
    </citation>
    <scope>NUCLEOTIDE SEQUENCE [LARGE SCALE GENOMIC DNA]</scope>
    <source>
        <strain evidence="2 3">JCM 16022</strain>
    </source>
</reference>
<dbReference type="EMBL" id="BAAAQR010000006">
    <property type="protein sequence ID" value="GAA2146349.1"/>
    <property type="molecule type" value="Genomic_DNA"/>
</dbReference>
<dbReference type="RefSeq" id="WP_344151594.1">
    <property type="nucleotide sequence ID" value="NZ_BAAAQR010000006.1"/>
</dbReference>
<dbReference type="Proteomes" id="UP001501771">
    <property type="component" value="Unassembled WGS sequence"/>
</dbReference>
<evidence type="ECO:0000256" key="1">
    <source>
        <dbReference type="SAM" id="MobiDB-lite"/>
    </source>
</evidence>
<gene>
    <name evidence="2" type="ORF">GCM10009844_22300</name>
</gene>
<accession>A0ABN2ZRG8</accession>
<evidence type="ECO:0000313" key="3">
    <source>
        <dbReference type="Proteomes" id="UP001501771"/>
    </source>
</evidence>
<keyword evidence="3" id="KW-1185">Reference proteome</keyword>
<protein>
    <submittedName>
        <fullName evidence="2">Uncharacterized protein</fullName>
    </submittedName>
</protein>
<sequence>MQHQAVETEEDRPQECLSAVPRHLLRHLACAIVPRLVLIGALLGITGGISPAQLAHAVAGGSTSAGTGCASGHGPSHQARSCR</sequence>
<organism evidence="2 3">
    <name type="scientific">Nocardioides koreensis</name>
    <dbReference type="NCBI Taxonomy" id="433651"/>
    <lineage>
        <taxon>Bacteria</taxon>
        <taxon>Bacillati</taxon>
        <taxon>Actinomycetota</taxon>
        <taxon>Actinomycetes</taxon>
        <taxon>Propionibacteriales</taxon>
        <taxon>Nocardioidaceae</taxon>
        <taxon>Nocardioides</taxon>
    </lineage>
</organism>
<evidence type="ECO:0000313" key="2">
    <source>
        <dbReference type="EMBL" id="GAA2146349.1"/>
    </source>
</evidence>
<feature type="region of interest" description="Disordered" evidence="1">
    <location>
        <begin position="60"/>
        <end position="83"/>
    </location>
</feature>
<proteinExistence type="predicted"/>
<name>A0ABN2ZRG8_9ACTN</name>